<evidence type="ECO:0000313" key="3">
    <source>
        <dbReference type="Proteomes" id="UP000292544"/>
    </source>
</evidence>
<dbReference type="Proteomes" id="UP000292544">
    <property type="component" value="Unassembled WGS sequence"/>
</dbReference>
<organism evidence="2 3">
    <name type="scientific">Corallincola spongiicola</name>
    <dbReference type="NCBI Taxonomy" id="2520508"/>
    <lineage>
        <taxon>Bacteria</taxon>
        <taxon>Pseudomonadati</taxon>
        <taxon>Pseudomonadota</taxon>
        <taxon>Gammaproteobacteria</taxon>
        <taxon>Alteromonadales</taxon>
        <taxon>Psychromonadaceae</taxon>
        <taxon>Corallincola</taxon>
    </lineage>
</organism>
<feature type="signal peptide" evidence="1">
    <location>
        <begin position="1"/>
        <end position="19"/>
    </location>
</feature>
<evidence type="ECO:0000313" key="2">
    <source>
        <dbReference type="EMBL" id="TAA47421.1"/>
    </source>
</evidence>
<evidence type="ECO:0000256" key="1">
    <source>
        <dbReference type="SAM" id="SignalP"/>
    </source>
</evidence>
<dbReference type="EMBL" id="SHLY01000002">
    <property type="protein sequence ID" value="TAA47421.1"/>
    <property type="molecule type" value="Genomic_DNA"/>
</dbReference>
<keyword evidence="1" id="KW-0732">Signal</keyword>
<protein>
    <submittedName>
        <fullName evidence="2">Uncharacterized protein</fullName>
    </submittedName>
</protein>
<name>A0ABY1WRR1_9GAMM</name>
<sequence length="106" mass="11781">MRQLGFGLLCLVYSSVSLAMMAPKYQVAEDLRVMTDFIAAHPKVAETLESIDYKARTIYFSDGCKAVFEVPESSVVSLLLSEPPPQLTFKSSNCELEYANKPDQPL</sequence>
<reference evidence="3" key="1">
    <citation type="submission" date="2019-02" db="EMBL/GenBank/DDBJ databases">
        <title>Draft genome sequence of Muricauda sp. 176CP4-71.</title>
        <authorList>
            <person name="Park J.-S."/>
        </authorList>
    </citation>
    <scope>NUCLEOTIDE SEQUENCE [LARGE SCALE GENOMIC DNA]</scope>
    <source>
        <strain evidence="3">176GS2-150</strain>
    </source>
</reference>
<keyword evidence="3" id="KW-1185">Reference proteome</keyword>
<proteinExistence type="predicted"/>
<feature type="chain" id="PRO_5047153599" evidence="1">
    <location>
        <begin position="20"/>
        <end position="106"/>
    </location>
</feature>
<comment type="caution">
    <text evidence="2">The sequence shown here is derived from an EMBL/GenBank/DDBJ whole genome shotgun (WGS) entry which is preliminary data.</text>
</comment>
<accession>A0ABY1WRR1</accession>
<dbReference type="RefSeq" id="WP_130566524.1">
    <property type="nucleotide sequence ID" value="NZ_SHLY01000002.1"/>
</dbReference>
<gene>
    <name evidence="2" type="ORF">EXY25_09345</name>
</gene>